<dbReference type="Gene3D" id="2.40.170.20">
    <property type="entry name" value="TonB-dependent receptor, beta-barrel domain"/>
    <property type="match status" value="1"/>
</dbReference>
<evidence type="ECO:0000256" key="9">
    <source>
        <dbReference type="RuleBase" id="RU003357"/>
    </source>
</evidence>
<dbReference type="InterPro" id="IPR012910">
    <property type="entry name" value="Plug_dom"/>
</dbReference>
<dbReference type="Gene3D" id="2.170.130.10">
    <property type="entry name" value="TonB-dependent receptor, plug domain"/>
    <property type="match status" value="1"/>
</dbReference>
<comment type="subcellular location">
    <subcellularLocation>
        <location evidence="1 8">Cell outer membrane</location>
        <topology evidence="1 8">Multi-pass membrane protein</topology>
    </subcellularLocation>
</comment>
<evidence type="ECO:0000313" key="13">
    <source>
        <dbReference type="Proteomes" id="UP000247973"/>
    </source>
</evidence>
<keyword evidence="4 8" id="KW-0812">Transmembrane</keyword>
<dbReference type="GO" id="GO:0009279">
    <property type="term" value="C:cell outer membrane"/>
    <property type="evidence" value="ECO:0007669"/>
    <property type="project" value="UniProtKB-SubCell"/>
</dbReference>
<keyword evidence="13" id="KW-1185">Reference proteome</keyword>
<dbReference type="AlphaFoldDB" id="A0A2V3PSN3"/>
<dbReference type="InterPro" id="IPR023996">
    <property type="entry name" value="TonB-dep_OMP_SusC/RagA"/>
</dbReference>
<name>A0A2V3PSN3_9BACT</name>
<accession>A0A2V3PSN3</accession>
<dbReference type="Gene3D" id="2.60.40.1120">
    <property type="entry name" value="Carboxypeptidase-like, regulatory domain"/>
    <property type="match status" value="1"/>
</dbReference>
<dbReference type="SUPFAM" id="SSF49464">
    <property type="entry name" value="Carboxypeptidase regulatory domain-like"/>
    <property type="match status" value="1"/>
</dbReference>
<dbReference type="Pfam" id="PF00593">
    <property type="entry name" value="TonB_dep_Rec_b-barrel"/>
    <property type="match status" value="1"/>
</dbReference>
<evidence type="ECO:0000313" key="12">
    <source>
        <dbReference type="EMBL" id="PXV68019.1"/>
    </source>
</evidence>
<organism evidence="12 13">
    <name type="scientific">Dysgonomonas alginatilytica</name>
    <dbReference type="NCBI Taxonomy" id="1605892"/>
    <lineage>
        <taxon>Bacteria</taxon>
        <taxon>Pseudomonadati</taxon>
        <taxon>Bacteroidota</taxon>
        <taxon>Bacteroidia</taxon>
        <taxon>Bacteroidales</taxon>
        <taxon>Dysgonomonadaceae</taxon>
        <taxon>Dysgonomonas</taxon>
    </lineage>
</organism>
<feature type="domain" description="TonB-dependent receptor-like beta-barrel" evidence="10">
    <location>
        <begin position="414"/>
        <end position="805"/>
    </location>
</feature>
<evidence type="ECO:0000259" key="11">
    <source>
        <dbReference type="Pfam" id="PF07715"/>
    </source>
</evidence>
<dbReference type="InterPro" id="IPR000531">
    <property type="entry name" value="Beta-barrel_TonB"/>
</dbReference>
<dbReference type="NCBIfam" id="TIGR04057">
    <property type="entry name" value="SusC_RagA_signa"/>
    <property type="match status" value="1"/>
</dbReference>
<proteinExistence type="inferred from homology"/>
<evidence type="ECO:0000256" key="2">
    <source>
        <dbReference type="ARBA" id="ARBA00022448"/>
    </source>
</evidence>
<dbReference type="Proteomes" id="UP000247973">
    <property type="component" value="Unassembled WGS sequence"/>
</dbReference>
<reference evidence="12 13" key="1">
    <citation type="submission" date="2018-03" db="EMBL/GenBank/DDBJ databases">
        <title>Genomic Encyclopedia of Archaeal and Bacterial Type Strains, Phase II (KMG-II): from individual species to whole genera.</title>
        <authorList>
            <person name="Goeker M."/>
        </authorList>
    </citation>
    <scope>NUCLEOTIDE SEQUENCE [LARGE SCALE GENOMIC DNA]</scope>
    <source>
        <strain evidence="12 13">DSM 100214</strain>
    </source>
</reference>
<keyword evidence="7 8" id="KW-0998">Cell outer membrane</keyword>
<keyword evidence="6 8" id="KW-0472">Membrane</keyword>
<dbReference type="InterPro" id="IPR037066">
    <property type="entry name" value="Plug_dom_sf"/>
</dbReference>
<sequence length="1031" mass="112820">MILACIIASVGLSVAQTTRVSGTILDDTGETVIGASVVAKGTTVGTVTDVDGNFSLNIPSDRKTLVISLIGMKTKEVAAGTNLRIVMENDSRLMDEVVVTAMGISRNEKSLGYSVSTLKADELLKARESNVINSLAGKVAGVRVTGASGTLGGSSKIIIRGANSLDGNNQPLFVIDGMPIDNGSQGSASNNVVAGSVDNGNRAGDINADDVESMTVLKGAAATALYGARAKNGAIIITTKKGTKGSKLSVEVNSSTRFDSVLRLPDFQNEYSQGTYGDYDLKYSNGWGAKIQGQKVTNFLGQETSLQAYEDNVKDFYETGKTYINSIALAGGSEQADYRIGLTALNQTGIIPNTEMNRYTFNANVGYNFSKKLTSRTIFSYNTTSTHGRPSQSSNNPNVLADVVNSLPRNLDIHTLKNNWRDAETGEQNGVSSDGKSNNPYWILKRNKFTASLERVVANEMLTYKPVEWITISNNLGIDFYNEKRRQVTSQGTFGDLKGSYQDDNIYNQVINNDFLVTLTRSLNSDLELKVIGGHNIYQRTAKRDILDAKDLTVDELYNPANAASVINTASSSRKRLMGIYGDAGLAYRNFLYLNVTGRNDWSSTLPKNNRSYFYSSVSSSFVFSELMENKKILSFGNVRASWANVGSDEDPYQLDFVYTPATTYYAQYSLSGSFPNSGLLGFSIPRVYPPENLKPQNQVSFEIGTNLKFLNNRIGVDFTYYYISTKDQIVSVDVPLSTGFFAKKVNIGEVRNKGIELALNLVPVRTRDFEWNIDLNYAKNKQTVEKLVAGNPDLIYNLASGWSGLQIQARKGEAFGMYGTIWERNEDGQIVIDETTGLRKIKKGQRIGDVAPKWTMGINNSFFYKGVSLSFLLDFRKGGLMYSGTVSSLRANGVAAETSANRGETFIDKGVILDASGNYVPNNIPVANMQDYWRHIANASNTEGSVFDASYVKLRELRVGYQLPKSWIRGLLLQNAEVALEGRNLWIINDHVPHIDPESSMFGVNSAGEGVEFNSVPTTKSLGVNIRLSF</sequence>
<dbReference type="NCBIfam" id="TIGR04056">
    <property type="entry name" value="OMP_RagA_SusC"/>
    <property type="match status" value="1"/>
</dbReference>
<comment type="caution">
    <text evidence="12">The sequence shown here is derived from an EMBL/GenBank/DDBJ whole genome shotgun (WGS) entry which is preliminary data.</text>
</comment>
<evidence type="ECO:0000256" key="1">
    <source>
        <dbReference type="ARBA" id="ARBA00004571"/>
    </source>
</evidence>
<gene>
    <name evidence="12" type="ORF">CLV62_10249</name>
</gene>
<dbReference type="InterPro" id="IPR039426">
    <property type="entry name" value="TonB-dep_rcpt-like"/>
</dbReference>
<evidence type="ECO:0000256" key="6">
    <source>
        <dbReference type="ARBA" id="ARBA00023136"/>
    </source>
</evidence>
<evidence type="ECO:0000256" key="7">
    <source>
        <dbReference type="ARBA" id="ARBA00023237"/>
    </source>
</evidence>
<keyword evidence="3 8" id="KW-1134">Transmembrane beta strand</keyword>
<dbReference type="InterPro" id="IPR008969">
    <property type="entry name" value="CarboxyPept-like_regulatory"/>
</dbReference>
<feature type="domain" description="TonB-dependent receptor plug" evidence="11">
    <location>
        <begin position="109"/>
        <end position="234"/>
    </location>
</feature>
<dbReference type="InterPro" id="IPR036942">
    <property type="entry name" value="Beta-barrel_TonB_sf"/>
</dbReference>
<dbReference type="SUPFAM" id="SSF56935">
    <property type="entry name" value="Porins"/>
    <property type="match status" value="1"/>
</dbReference>
<keyword evidence="2 8" id="KW-0813">Transport</keyword>
<keyword evidence="5 9" id="KW-0798">TonB box</keyword>
<dbReference type="InterPro" id="IPR023997">
    <property type="entry name" value="TonB-dep_OMP_SusC/RagA_CS"/>
</dbReference>
<dbReference type="EMBL" id="QICL01000002">
    <property type="protein sequence ID" value="PXV68019.1"/>
    <property type="molecule type" value="Genomic_DNA"/>
</dbReference>
<dbReference type="Pfam" id="PF07715">
    <property type="entry name" value="Plug"/>
    <property type="match status" value="1"/>
</dbReference>
<protein>
    <submittedName>
        <fullName evidence="12">TonB-linked SusC/RagA family outer membrane protein</fullName>
    </submittedName>
</protein>
<evidence type="ECO:0000256" key="4">
    <source>
        <dbReference type="ARBA" id="ARBA00022692"/>
    </source>
</evidence>
<evidence type="ECO:0000259" key="10">
    <source>
        <dbReference type="Pfam" id="PF00593"/>
    </source>
</evidence>
<evidence type="ECO:0000256" key="8">
    <source>
        <dbReference type="PROSITE-ProRule" id="PRU01360"/>
    </source>
</evidence>
<comment type="similarity">
    <text evidence="8 9">Belongs to the TonB-dependent receptor family.</text>
</comment>
<evidence type="ECO:0000256" key="3">
    <source>
        <dbReference type="ARBA" id="ARBA00022452"/>
    </source>
</evidence>
<dbReference type="Pfam" id="PF13715">
    <property type="entry name" value="CarbopepD_reg_2"/>
    <property type="match status" value="1"/>
</dbReference>
<dbReference type="PROSITE" id="PS52016">
    <property type="entry name" value="TONB_DEPENDENT_REC_3"/>
    <property type="match status" value="1"/>
</dbReference>
<evidence type="ECO:0000256" key="5">
    <source>
        <dbReference type="ARBA" id="ARBA00023077"/>
    </source>
</evidence>